<proteinExistence type="predicted"/>
<protein>
    <submittedName>
        <fullName evidence="2">Uncharacterized protein</fullName>
    </submittedName>
</protein>
<evidence type="ECO:0000313" key="2">
    <source>
        <dbReference type="EMBL" id="OEU09954.1"/>
    </source>
</evidence>
<feature type="compositionally biased region" description="Acidic residues" evidence="1">
    <location>
        <begin position="79"/>
        <end position="95"/>
    </location>
</feature>
<reference evidence="2 3" key="1">
    <citation type="submission" date="2016-09" db="EMBL/GenBank/DDBJ databases">
        <title>Extensive genetic diversity and differential bi-allelic expression allows diatom success in the polar Southern Ocean.</title>
        <authorList>
            <consortium name="DOE Joint Genome Institute"/>
            <person name="Mock T."/>
            <person name="Otillar R.P."/>
            <person name="Strauss J."/>
            <person name="Dupont C."/>
            <person name="Frickenhaus S."/>
            <person name="Maumus F."/>
            <person name="Mcmullan M."/>
            <person name="Sanges R."/>
            <person name="Schmutz J."/>
            <person name="Toseland A."/>
            <person name="Valas R."/>
            <person name="Veluchamy A."/>
            <person name="Ward B.J."/>
            <person name="Allen A."/>
            <person name="Barry K."/>
            <person name="Falciatore A."/>
            <person name="Ferrante M."/>
            <person name="Fortunato A.E."/>
            <person name="Gloeckner G."/>
            <person name="Gruber A."/>
            <person name="Hipkin R."/>
            <person name="Janech M."/>
            <person name="Kroth P."/>
            <person name="Leese F."/>
            <person name="Lindquist E."/>
            <person name="Lyon B.R."/>
            <person name="Martin J."/>
            <person name="Mayer C."/>
            <person name="Parker M."/>
            <person name="Quesneville H."/>
            <person name="Raymond J."/>
            <person name="Uhlig C."/>
            <person name="Valentin K.U."/>
            <person name="Worden A.Z."/>
            <person name="Armbrust E.V."/>
            <person name="Bowler C."/>
            <person name="Green B."/>
            <person name="Moulton V."/>
            <person name="Van Oosterhout C."/>
            <person name="Grigoriev I."/>
        </authorList>
    </citation>
    <scope>NUCLEOTIDE SEQUENCE [LARGE SCALE GENOMIC DNA]</scope>
    <source>
        <strain evidence="2 3">CCMP1102</strain>
    </source>
</reference>
<name>A0A1E7EVV6_9STRA</name>
<dbReference type="AlphaFoldDB" id="A0A1E7EVV6"/>
<sequence length="328" mass="37852">MALLDREESGYDHAGKIIKSQLGESEFFDSDDNDNKNMVEDDESSFANIMALLDETEEREYNNDQYDHTGIPRSQFDMTESDSDDSTEDKIEEEEASVTGIIDLLEKDEKSRYSKIQYDHIDIIKESQLIGESEIDNSDGIMEEEGEKDDLFISDAEALLACWGHLKRRKLTSVQDVLLACSIADDIYESRTANDVDMDNAIMTGDLADIDTFTATGGTTKIWNDNTNYNKEYDKDDSWYKEFTSFPTEPSDSRIRRVNAIKKRWEDPTYRERWYQKRWGSLSNHQKKNQQQTVREQKAIIRARDLPSEFLGSDELALMEEDEIANAL</sequence>
<dbReference type="Proteomes" id="UP000095751">
    <property type="component" value="Unassembled WGS sequence"/>
</dbReference>
<keyword evidence="3" id="KW-1185">Reference proteome</keyword>
<dbReference type="KEGG" id="fcy:FRACYDRAFT_247561"/>
<evidence type="ECO:0000313" key="3">
    <source>
        <dbReference type="Proteomes" id="UP000095751"/>
    </source>
</evidence>
<dbReference type="EMBL" id="KV784373">
    <property type="protein sequence ID" value="OEU09954.1"/>
    <property type="molecule type" value="Genomic_DNA"/>
</dbReference>
<feature type="region of interest" description="Disordered" evidence="1">
    <location>
        <begin position="59"/>
        <end position="95"/>
    </location>
</feature>
<dbReference type="InParanoid" id="A0A1E7EVV6"/>
<accession>A0A1E7EVV6</accession>
<organism evidence="2 3">
    <name type="scientific">Fragilariopsis cylindrus CCMP1102</name>
    <dbReference type="NCBI Taxonomy" id="635003"/>
    <lineage>
        <taxon>Eukaryota</taxon>
        <taxon>Sar</taxon>
        <taxon>Stramenopiles</taxon>
        <taxon>Ochrophyta</taxon>
        <taxon>Bacillariophyta</taxon>
        <taxon>Bacillariophyceae</taxon>
        <taxon>Bacillariophycidae</taxon>
        <taxon>Bacillariales</taxon>
        <taxon>Bacillariaceae</taxon>
        <taxon>Fragilariopsis</taxon>
    </lineage>
</organism>
<gene>
    <name evidence="2" type="ORF">FRACYDRAFT_247561</name>
</gene>
<dbReference type="OrthoDB" id="49609at2759"/>
<evidence type="ECO:0000256" key="1">
    <source>
        <dbReference type="SAM" id="MobiDB-lite"/>
    </source>
</evidence>